<feature type="domain" description="HAT C-terminal dimerisation" evidence="1">
    <location>
        <begin position="270"/>
        <end position="320"/>
    </location>
</feature>
<name>A0A6G0TP76_APHGL</name>
<evidence type="ECO:0000313" key="3">
    <source>
        <dbReference type="Proteomes" id="UP000475862"/>
    </source>
</evidence>
<proteinExistence type="predicted"/>
<keyword evidence="3" id="KW-1185">Reference proteome</keyword>
<reference evidence="2 3" key="1">
    <citation type="submission" date="2019-08" db="EMBL/GenBank/DDBJ databases">
        <title>The genome of the soybean aphid Biotype 1, its phylome, world population structure and adaptation to the North American continent.</title>
        <authorList>
            <person name="Giordano R."/>
            <person name="Donthu R.K."/>
            <person name="Hernandez A.G."/>
            <person name="Wright C.L."/>
            <person name="Zimin A.V."/>
        </authorList>
    </citation>
    <scope>NUCLEOTIDE SEQUENCE [LARGE SCALE GENOMIC DNA]</scope>
    <source>
        <tissue evidence="2">Whole aphids</tissue>
    </source>
</reference>
<dbReference type="Proteomes" id="UP000475862">
    <property type="component" value="Unassembled WGS sequence"/>
</dbReference>
<organism evidence="2 3">
    <name type="scientific">Aphis glycines</name>
    <name type="common">Soybean aphid</name>
    <dbReference type="NCBI Taxonomy" id="307491"/>
    <lineage>
        <taxon>Eukaryota</taxon>
        <taxon>Metazoa</taxon>
        <taxon>Ecdysozoa</taxon>
        <taxon>Arthropoda</taxon>
        <taxon>Hexapoda</taxon>
        <taxon>Insecta</taxon>
        <taxon>Pterygota</taxon>
        <taxon>Neoptera</taxon>
        <taxon>Paraneoptera</taxon>
        <taxon>Hemiptera</taxon>
        <taxon>Sternorrhyncha</taxon>
        <taxon>Aphidomorpha</taxon>
        <taxon>Aphidoidea</taxon>
        <taxon>Aphididae</taxon>
        <taxon>Aphidini</taxon>
        <taxon>Aphis</taxon>
        <taxon>Aphis</taxon>
    </lineage>
</organism>
<gene>
    <name evidence="2" type="ORF">AGLY_008011</name>
</gene>
<accession>A0A6G0TP76</accession>
<sequence>MKLPLFKLVSITSNRAIAMTGRNNGFIALCKQDDDFPDFLSYHCIIHQQVLASKRLNTKDVMDKTFKIVNSIRGKPLQRRLFKMQNENKEVDLILHTARIFRDLLDDIVQFLEDRGDSFPQIRDVNWLCDLAFLADFTGHLSDLNLKLQGKNIIIIDLISCVPAFKANALILIRDLEKKNLQRFSNVEDHTRKYPNVVFDSKKYVIEIKAVIDDFDVRFNDFKKLEDVIPFINDCKKAAQLFQIDEESLEDEMINVRCNVYLKAKLSENNFWHLVSKEEFPNLRQCAESVYSCFGSTYLCESAFSYLLQTKSKARSRFTDMHSEDSLRLALSSYTPEFVKLSNQMSIKVGLPCLRWTKLVSVHGLLKTTFNGSDDLQLKILVCDPENFQIPSHHLAPIEEKRMDFFDVSTNSAAVLCILRARRPTNCFKNLNCILLQCIFYRLWATVRLGQVVRLSDNFIIWVIQGDDVKFFQTLETQINNTAAVGLESIIWAFPKSEMIHFAAFSSLVRSNNFWSFIKCRRPIQAMLVIGKWPRGSVNSRIRPYTNALAHLEAIQFVVMEVV</sequence>
<comment type="caution">
    <text evidence="2">The sequence shown here is derived from an EMBL/GenBank/DDBJ whole genome shotgun (WGS) entry which is preliminary data.</text>
</comment>
<evidence type="ECO:0000313" key="2">
    <source>
        <dbReference type="EMBL" id="KAE9535278.1"/>
    </source>
</evidence>
<dbReference type="PANTHER" id="PTHR45913">
    <property type="entry name" value="EPM2A-INTERACTING PROTEIN 1"/>
    <property type="match status" value="1"/>
</dbReference>
<dbReference type="EMBL" id="VYZN01000026">
    <property type="protein sequence ID" value="KAE9535278.1"/>
    <property type="molecule type" value="Genomic_DNA"/>
</dbReference>
<dbReference type="GO" id="GO:0046983">
    <property type="term" value="F:protein dimerization activity"/>
    <property type="evidence" value="ECO:0007669"/>
    <property type="project" value="InterPro"/>
</dbReference>
<dbReference type="Pfam" id="PF05699">
    <property type="entry name" value="Dimer_Tnp_hAT"/>
    <property type="match status" value="1"/>
</dbReference>
<evidence type="ECO:0000259" key="1">
    <source>
        <dbReference type="Pfam" id="PF05699"/>
    </source>
</evidence>
<dbReference type="AlphaFoldDB" id="A0A6G0TP76"/>
<protein>
    <recommendedName>
        <fullName evidence="1">HAT C-terminal dimerisation domain-containing protein</fullName>
    </recommendedName>
</protein>
<dbReference type="OrthoDB" id="6609767at2759"/>
<dbReference type="PANTHER" id="PTHR45913:SF21">
    <property type="entry name" value="DUF4371 DOMAIN-CONTAINING PROTEIN"/>
    <property type="match status" value="1"/>
</dbReference>
<dbReference type="InterPro" id="IPR008906">
    <property type="entry name" value="HATC_C_dom"/>
</dbReference>